<evidence type="ECO:0000313" key="5">
    <source>
        <dbReference type="Proteomes" id="UP000663842"/>
    </source>
</evidence>
<gene>
    <name evidence="4" type="ORF">UXM345_LOCUS13171</name>
</gene>
<evidence type="ECO:0000313" key="4">
    <source>
        <dbReference type="EMBL" id="CAF3948127.1"/>
    </source>
</evidence>
<dbReference type="EMBL" id="CAJOBF010001412">
    <property type="protein sequence ID" value="CAF3948127.1"/>
    <property type="molecule type" value="Genomic_DNA"/>
</dbReference>
<feature type="domain" description="Helix-turn-helix" evidence="3">
    <location>
        <begin position="962"/>
        <end position="1018"/>
    </location>
</feature>
<dbReference type="InterPro" id="IPR036397">
    <property type="entry name" value="RNaseH_sf"/>
</dbReference>
<reference evidence="4" key="1">
    <citation type="submission" date="2021-02" db="EMBL/GenBank/DDBJ databases">
        <authorList>
            <person name="Nowell W R."/>
        </authorList>
    </citation>
    <scope>NUCLEOTIDE SEQUENCE</scope>
</reference>
<name>A0A819KLJ8_9BILA</name>
<evidence type="ECO:0000256" key="2">
    <source>
        <dbReference type="SAM" id="MobiDB-lite"/>
    </source>
</evidence>
<dbReference type="Proteomes" id="UP000663842">
    <property type="component" value="Unassembled WGS sequence"/>
</dbReference>
<comment type="caution">
    <text evidence="4">The sequence shown here is derived from an EMBL/GenBank/DDBJ whole genome shotgun (WGS) entry which is preliminary data.</text>
</comment>
<dbReference type="GO" id="GO:0003676">
    <property type="term" value="F:nucleic acid binding"/>
    <property type="evidence" value="ECO:0007669"/>
    <property type="project" value="InterPro"/>
</dbReference>
<keyword evidence="1" id="KW-0175">Coiled coil</keyword>
<feature type="compositionally biased region" description="Low complexity" evidence="2">
    <location>
        <begin position="117"/>
        <end position="126"/>
    </location>
</feature>
<dbReference type="InterPro" id="IPR012337">
    <property type="entry name" value="RNaseH-like_sf"/>
</dbReference>
<sequence length="1767" mass="211200">MADPNNIINKNLDRFDDIFHQYGDDLDEDNDKYIDFDRFDTEMGSTTEHDEEDDAVLVRNMMKMESINKQEILVTNMKTKEEEEEEEHLSQKLSQLSASGQEQTTDERQVTTKKRPSLTPTTTSSSVAKKIKTNEDIEPIEWIPNYLSSSNGSFDRMLHPLFRQEFKSYDIEDLRQFAMIINHLKCIELNQTLWNKYLQSGTGELIKQDDIRSVLKTTTSNNKLPLIQYWPLEVKLQMIKHRQTTATDPKHIDHESCLDYVQRILKKYNQQKEFYENQYRIMVEQRLQPSMTDQIESAIITFVRQYGINLYRLSIDKSLAKIEFNYKDQLIQFEFHRERPNQYQKQVFENLFQLKRTVEEAKLDIAILKQRIAYKQLPKSFDSFQIPASLKFDIISNVNMRQHLKEQCEKILQRTTSDMMLVHITLAEVKYAECESKFNKEMIEMKKKQDRDDFYEKFTKKLLDMIEHRFKILDEYLISDGRELDLVHRRSNNNSSNKSKSFQCSPTLIQNSIHHLTIKQIEFLNRGPSYVSPCQIHILSQFTSLSIEDLLEKQLVPLQHELTRVFMKYPLLVTRRINFENQLIKIFHESFRQPIPIVCHERILHEKYLLQSIQYQLKHESLILRRTADNQNTYYLGQLKEFEQKSNDYIATSPCYLFVDTINKQRTKQDHLKEILQFIDTQLQILYDKHLINQDQLREFSTSKRSNFKLPHLYFLPELNDNVHMIVQPRFSSFQYSPIQYLVQYLEQLIQSLFNTICHSTIVWNGNDFHTKLNYFWMQQTHPKTNIHFATFKIHDLYTHIPHRELLQALNTFLANPLIIGRRQHLSNDTIVELTSFVLRNNYFIYQDSLYRFIQGFPLNLPLTKLLGNIYLYQWQIPLVREIRLKDQFYVRFHDQGFLTWNRSLNELQTLFDELEQTLPENIEIVSSIDKQTHFLNCYIENINGRLYTRVYRDTTTTQSFLLPYFSDHPRLRYRQWYRFMMIRAVKYCDELEDFQDERRYIETTFLANGYSLDFIEYLWQQLLLHFNFSPKQFKLVDQYTYSTFRNDIYRRMKSYSEENQQRQDEEYTLIKNNKLIRLYYLFDWGSRCEFNRKFHQLWSNLLNEDPVFKEYGLKIILTSKHCYLSNTLLVPSSSKRKNLKRYLRNQQLSNNPPFTPLNDSHIVLVNKATDTNILHELVHIAQSTKYFTIDTESDLFTNCPALIQIEFIDQEFSSTIILVETCHLPIDKKSLKFWLIQSIFKYIFTERKTIFCWGCPIDELGKFLIYDLYKQEVLCKPRMIDIQDEFKAWHFKQVGFYQTGHHHPWGLQNAIYKMYNEFLDKSQQLNTWSQGLYRRPYHPKVKSMIDYAAYDCLSVTKLAVTMKQLTVGMFSIGLRSDRLGPSQLKLNDFMPTQLPDGSSNLRKLPSTFDLETTSIAPPYEKTIENESILIQEKNTKKTRCYLQQDQILKWYDSYSSTTKSMISDPANKAYILAAVPIYDECLRDNYELQVWQSYLKMGIKQKHWTKEVTQRTKTCYDVVNCQFIRKKINQLVDNIVQADATIFDVQVQLIRYWSHRNSENHQTIESIEKQILEYISQCTPYVKKMFQVRIELAKVEIEEYKALTDFNQIATPAQFNFHFVLESKVKQCSMKNKRYVMVTKRAEYDLLPKFIEKMEFSFKIDESVMSQEDAQVMYDQMHKITKDYRTQMMSLYVRSLAREYELLSSEIKRTVELFPQEKDQGFGATSGHVAFKHYHELREKRLNLEVEQSLYFLEEIQPMKINSITS</sequence>
<evidence type="ECO:0000259" key="3">
    <source>
        <dbReference type="Pfam" id="PF26215"/>
    </source>
</evidence>
<feature type="coiled-coil region" evidence="1">
    <location>
        <begin position="258"/>
        <end position="285"/>
    </location>
</feature>
<dbReference type="SUPFAM" id="SSF53098">
    <property type="entry name" value="Ribonuclease H-like"/>
    <property type="match status" value="1"/>
</dbReference>
<dbReference type="Pfam" id="PF26215">
    <property type="entry name" value="HTH_animal"/>
    <property type="match status" value="1"/>
</dbReference>
<organism evidence="4 5">
    <name type="scientific">Rotaria magnacalcarata</name>
    <dbReference type="NCBI Taxonomy" id="392030"/>
    <lineage>
        <taxon>Eukaryota</taxon>
        <taxon>Metazoa</taxon>
        <taxon>Spiralia</taxon>
        <taxon>Gnathifera</taxon>
        <taxon>Rotifera</taxon>
        <taxon>Eurotatoria</taxon>
        <taxon>Bdelloidea</taxon>
        <taxon>Philodinida</taxon>
        <taxon>Philodinidae</taxon>
        <taxon>Rotaria</taxon>
    </lineage>
</organism>
<dbReference type="PANTHER" id="PTHR21301">
    <property type="entry name" value="REVERSE TRANSCRIPTASE"/>
    <property type="match status" value="1"/>
</dbReference>
<dbReference type="PANTHER" id="PTHR21301:SF10">
    <property type="entry name" value="REVERSE TRANSCRIPTASE DOMAIN-CONTAINING PROTEIN"/>
    <property type="match status" value="1"/>
</dbReference>
<accession>A0A819KLJ8</accession>
<proteinExistence type="predicted"/>
<protein>
    <recommendedName>
        <fullName evidence="3">Helix-turn-helix domain-containing protein</fullName>
    </recommendedName>
</protein>
<evidence type="ECO:0000256" key="1">
    <source>
        <dbReference type="SAM" id="Coils"/>
    </source>
</evidence>
<feature type="region of interest" description="Disordered" evidence="2">
    <location>
        <begin position="78"/>
        <end position="130"/>
    </location>
</feature>
<feature type="compositionally biased region" description="Polar residues" evidence="2">
    <location>
        <begin position="91"/>
        <end position="103"/>
    </location>
</feature>
<dbReference type="Gene3D" id="3.30.420.10">
    <property type="entry name" value="Ribonuclease H-like superfamily/Ribonuclease H"/>
    <property type="match status" value="1"/>
</dbReference>
<dbReference type="InterPro" id="IPR058912">
    <property type="entry name" value="HTH_animal"/>
</dbReference>